<dbReference type="AlphaFoldDB" id="A0A8X8YM26"/>
<sequence length="455" mass="51044">MKAHAIMIALPYQGHLNPFVDLAVKLASKGITVTFVNTEHAHHQIARSQELPDAGSNIFAAALDIRYATISDGFPLDFDRDLNFIDYWESFLSDFPSRVAEFVGHIISSSDPSVPSFLVSDTFAAWPAMVAQKHNLVNVSFWTQPATEFAINYHLHLVKQNDDEQMINYIPGVAPISTKDLMSHLQESDATIADEIVFRAFEEVVKADFILHNTVQEVEPHTLSSLSQKQATYAIGPINFSTKCSVPKSLRRQVDCSEWLEARPHGSVLYISFGSIAQTNRQVIQEIAHGLVISGVSFIWAIRPQIVMDDDRDVLPCGFKENVRDRGLVLPWSDQLYVLSSPVVGGFLTHCGWNSILESVWCGVPMICYPILYDQPTNRKLVVDDWKIGINLCDGESVGKEEVAEKINKVMSGEASDCIRKNLKEMRTKLQDAWSENGSSQINFDRFLRDLNDKI</sequence>
<evidence type="ECO:0000256" key="4">
    <source>
        <dbReference type="RuleBase" id="RU003718"/>
    </source>
</evidence>
<dbReference type="EC" id="2.4.1.-" evidence="5"/>
<gene>
    <name evidence="7" type="ORF">SASPL_105623</name>
</gene>
<dbReference type="PROSITE" id="PS00375">
    <property type="entry name" value="UDPGT"/>
    <property type="match status" value="1"/>
</dbReference>
<evidence type="ECO:0000259" key="6">
    <source>
        <dbReference type="Pfam" id="PF26168"/>
    </source>
</evidence>
<accession>A0A8X8YM26</accession>
<dbReference type="InterPro" id="IPR058980">
    <property type="entry name" value="Glyco_transf_N"/>
</dbReference>
<keyword evidence="8" id="KW-1185">Reference proteome</keyword>
<dbReference type="InterPro" id="IPR035595">
    <property type="entry name" value="UDP_glycos_trans_CS"/>
</dbReference>
<dbReference type="GO" id="GO:0080044">
    <property type="term" value="F:quercetin 7-O-glucosyltransferase activity"/>
    <property type="evidence" value="ECO:0007669"/>
    <property type="project" value="TreeGrafter"/>
</dbReference>
<dbReference type="PANTHER" id="PTHR11926:SF774">
    <property type="entry name" value="UDP-GLYCOSYLTRANSFERASE 85A1-RELATED"/>
    <property type="match status" value="1"/>
</dbReference>
<dbReference type="SUPFAM" id="SSF53756">
    <property type="entry name" value="UDP-Glycosyltransferase/glycogen phosphorylase"/>
    <property type="match status" value="1"/>
</dbReference>
<dbReference type="InterPro" id="IPR002213">
    <property type="entry name" value="UDP_glucos_trans"/>
</dbReference>
<comment type="similarity">
    <text evidence="1 4">Belongs to the UDP-glycosyltransferase family.</text>
</comment>
<proteinExistence type="inferred from homology"/>
<dbReference type="Pfam" id="PF00201">
    <property type="entry name" value="UDPGT"/>
    <property type="match status" value="1"/>
</dbReference>
<protein>
    <recommendedName>
        <fullName evidence="5">Glycosyltransferase</fullName>
        <ecNumber evidence="5">2.4.1.-</ecNumber>
    </recommendedName>
</protein>
<dbReference type="FunFam" id="3.40.50.2000:FF:000078">
    <property type="entry name" value="Glycosyltransferase"/>
    <property type="match status" value="1"/>
</dbReference>
<name>A0A8X8YM26_SALSN</name>
<evidence type="ECO:0000313" key="8">
    <source>
        <dbReference type="Proteomes" id="UP000298416"/>
    </source>
</evidence>
<reference evidence="7" key="1">
    <citation type="submission" date="2018-01" db="EMBL/GenBank/DDBJ databases">
        <authorList>
            <person name="Mao J.F."/>
        </authorList>
    </citation>
    <scope>NUCLEOTIDE SEQUENCE</scope>
    <source>
        <strain evidence="7">Huo1</strain>
        <tissue evidence="7">Leaf</tissue>
    </source>
</reference>
<feature type="domain" description="Glycosyltransferase N-terminal" evidence="6">
    <location>
        <begin position="6"/>
        <end position="239"/>
    </location>
</feature>
<evidence type="ECO:0000256" key="5">
    <source>
        <dbReference type="RuleBase" id="RU362057"/>
    </source>
</evidence>
<dbReference type="PANTHER" id="PTHR11926">
    <property type="entry name" value="GLUCOSYL/GLUCURONOSYL TRANSFERASES"/>
    <property type="match status" value="1"/>
</dbReference>
<dbReference type="Gene3D" id="3.40.50.2000">
    <property type="entry name" value="Glycogen Phosphorylase B"/>
    <property type="match status" value="2"/>
</dbReference>
<dbReference type="Pfam" id="PF26168">
    <property type="entry name" value="Glyco_transf_N"/>
    <property type="match status" value="1"/>
</dbReference>
<dbReference type="GO" id="GO:0080043">
    <property type="term" value="F:quercetin 3-O-glucosyltransferase activity"/>
    <property type="evidence" value="ECO:0007669"/>
    <property type="project" value="TreeGrafter"/>
</dbReference>
<keyword evidence="3 4" id="KW-0808">Transferase</keyword>
<comment type="caution">
    <text evidence="7">The sequence shown here is derived from an EMBL/GenBank/DDBJ whole genome shotgun (WGS) entry which is preliminary data.</text>
</comment>
<keyword evidence="2 4" id="KW-0328">Glycosyltransferase</keyword>
<evidence type="ECO:0000256" key="3">
    <source>
        <dbReference type="ARBA" id="ARBA00022679"/>
    </source>
</evidence>
<evidence type="ECO:0000313" key="7">
    <source>
        <dbReference type="EMBL" id="KAG6434004.1"/>
    </source>
</evidence>
<dbReference type="EMBL" id="PNBA02000002">
    <property type="protein sequence ID" value="KAG6434004.1"/>
    <property type="molecule type" value="Genomic_DNA"/>
</dbReference>
<evidence type="ECO:0000256" key="2">
    <source>
        <dbReference type="ARBA" id="ARBA00022676"/>
    </source>
</evidence>
<reference evidence="7" key="2">
    <citation type="submission" date="2020-08" db="EMBL/GenBank/DDBJ databases">
        <title>Plant Genome Project.</title>
        <authorList>
            <person name="Zhang R.-G."/>
        </authorList>
    </citation>
    <scope>NUCLEOTIDE SEQUENCE</scope>
    <source>
        <strain evidence="7">Huo1</strain>
        <tissue evidence="7">Leaf</tissue>
    </source>
</reference>
<dbReference type="CDD" id="cd03784">
    <property type="entry name" value="GT1_Gtf-like"/>
    <property type="match status" value="1"/>
</dbReference>
<organism evidence="7">
    <name type="scientific">Salvia splendens</name>
    <name type="common">Scarlet sage</name>
    <dbReference type="NCBI Taxonomy" id="180675"/>
    <lineage>
        <taxon>Eukaryota</taxon>
        <taxon>Viridiplantae</taxon>
        <taxon>Streptophyta</taxon>
        <taxon>Embryophyta</taxon>
        <taxon>Tracheophyta</taxon>
        <taxon>Spermatophyta</taxon>
        <taxon>Magnoliopsida</taxon>
        <taxon>eudicotyledons</taxon>
        <taxon>Gunneridae</taxon>
        <taxon>Pentapetalae</taxon>
        <taxon>asterids</taxon>
        <taxon>lamiids</taxon>
        <taxon>Lamiales</taxon>
        <taxon>Lamiaceae</taxon>
        <taxon>Nepetoideae</taxon>
        <taxon>Mentheae</taxon>
        <taxon>Salviinae</taxon>
        <taxon>Salvia</taxon>
        <taxon>Salvia subgen. Calosphace</taxon>
        <taxon>core Calosphace</taxon>
    </lineage>
</organism>
<dbReference type="Proteomes" id="UP000298416">
    <property type="component" value="Unassembled WGS sequence"/>
</dbReference>
<evidence type="ECO:0000256" key="1">
    <source>
        <dbReference type="ARBA" id="ARBA00009995"/>
    </source>
</evidence>